<feature type="domain" description="Pilus formation protein N-terminal" evidence="1">
    <location>
        <begin position="36"/>
        <end position="106"/>
    </location>
</feature>
<dbReference type="Pfam" id="PF13629">
    <property type="entry name" value="T2SS-T3SS_pil_N"/>
    <property type="match status" value="1"/>
</dbReference>
<reference evidence="2 3" key="1">
    <citation type="submission" date="2019-02" db="EMBL/GenBank/DDBJ databases">
        <title>Emended description of the genus Rhodopseudomonas and description of Rhodopseudomonas albus sp. nov., a non-phototrophic, heavy-metal-tolerant bacterium isolated from garden soil.</title>
        <authorList>
            <person name="Bao Z."/>
            <person name="Cao W.W."/>
            <person name="Sato Y."/>
            <person name="Nishizawa T."/>
            <person name="Zhao J."/>
            <person name="Guo Y."/>
            <person name="Ohta H."/>
        </authorList>
    </citation>
    <scope>NUCLEOTIDE SEQUENCE [LARGE SCALE GENOMIC DNA]</scope>
    <source>
        <strain evidence="2 3">SK50-23</strain>
    </source>
</reference>
<keyword evidence="3" id="KW-1185">Reference proteome</keyword>
<evidence type="ECO:0000313" key="2">
    <source>
        <dbReference type="EMBL" id="QUS41449.1"/>
    </source>
</evidence>
<dbReference type="EMBL" id="CP036498">
    <property type="protein sequence ID" value="QUS41449.1"/>
    <property type="molecule type" value="Genomic_DNA"/>
</dbReference>
<protein>
    <submittedName>
        <fullName evidence="2">Pilus assembly protein CpaC</fullName>
    </submittedName>
</protein>
<dbReference type="RefSeq" id="WP_211910088.1">
    <property type="nucleotide sequence ID" value="NZ_CP036498.1"/>
</dbReference>
<sequence length="168" mass="17544">MSFQSLRSRISAVLMVRALAAGIVLCPVVGLPAIASDMIAVNVDQAKLVKFPEKIATIVVGNPLIADVSLQPGGMVVVTGKGYGATNVVALDRAGGVLMDRMIQVEGPIGKVVTVYRGMSRESYSCAPTCERRVTLGDADAFFKNTMEQTGAIGQQALTASTIGKSNN</sequence>
<evidence type="ECO:0000259" key="1">
    <source>
        <dbReference type="Pfam" id="PF13629"/>
    </source>
</evidence>
<dbReference type="Proteomes" id="UP000682843">
    <property type="component" value="Chromosome"/>
</dbReference>
<accession>A0ABX8AFQ6</accession>
<gene>
    <name evidence="2" type="ORF">RPMA_23335</name>
</gene>
<dbReference type="InterPro" id="IPR032789">
    <property type="entry name" value="T2SS-T3SS_pil_N"/>
</dbReference>
<name>A0ABX8AFQ6_9BRAD</name>
<organism evidence="2 3">
    <name type="scientific">Tardiphaga alba</name>
    <dbReference type="NCBI Taxonomy" id="340268"/>
    <lineage>
        <taxon>Bacteria</taxon>
        <taxon>Pseudomonadati</taxon>
        <taxon>Pseudomonadota</taxon>
        <taxon>Alphaproteobacteria</taxon>
        <taxon>Hyphomicrobiales</taxon>
        <taxon>Nitrobacteraceae</taxon>
        <taxon>Tardiphaga</taxon>
    </lineage>
</organism>
<proteinExistence type="predicted"/>
<evidence type="ECO:0000313" key="3">
    <source>
        <dbReference type="Proteomes" id="UP000682843"/>
    </source>
</evidence>